<evidence type="ECO:0000256" key="1">
    <source>
        <dbReference type="ARBA" id="ARBA00004245"/>
    </source>
</evidence>
<dbReference type="AlphaFoldDB" id="A0A158QH78"/>
<evidence type="ECO:0000256" key="2">
    <source>
        <dbReference type="ARBA" id="ARBA00022490"/>
    </source>
</evidence>
<gene>
    <name evidence="11" type="ORF">HNAJ_LOCUS1686</name>
</gene>
<evidence type="ECO:0000256" key="9">
    <source>
        <dbReference type="SAM" id="Coils"/>
    </source>
</evidence>
<dbReference type="PANTHER" id="PTHR18861:SF0">
    <property type="entry name" value="BRUCHPILOT, ISOFORM J"/>
    <property type="match status" value="1"/>
</dbReference>
<dbReference type="WBParaSite" id="HNAJ_0000168701-mRNA-1">
    <property type="protein sequence ID" value="HNAJ_0000168701-mRNA-1"/>
    <property type="gene ID" value="HNAJ_0000168701"/>
</dbReference>
<evidence type="ECO:0000256" key="10">
    <source>
        <dbReference type="SAM" id="MobiDB-lite"/>
    </source>
</evidence>
<reference evidence="13" key="1">
    <citation type="submission" date="2016-04" db="UniProtKB">
        <authorList>
            <consortium name="WormBaseParasite"/>
        </authorList>
    </citation>
    <scope>IDENTIFICATION</scope>
</reference>
<sequence length="867" mass="99747">MYSKIRVTAPYTVEFLTSELSKRDNEIYALQSRLEMTEKQQQDQNHHISVLKEQVKARENKVSMLTADIEDFRKRLKEKEGLLEKKSKLMATNATGKRQLETELAELKDQVDLKERKISLLQRKVENLEEMVAEKESQLTNLKSRLSRLNNEKTGTDFPKANLEDIVKEKDRQIERLKEARERSEAEWSEEAEGQRRAHSELRNRLDTALRDLDEKSTQLSEVREELAQLRSSRYKRDSEVSQLQVQLRQREAELSSLQIEKQMLQKQVTSEAEMKYAKRVSDLEAQVNHYMESASKLQSEADRLLNVIRNSDTDKLDKENQIHELEEQLHDAQNQIGSLKRSQQADRKKNTQMLDEARQRADNIQNDAEMLKNVIAEKEVRVRELEQALRESVRLTAEREAHVASREDSTRQLEHQLRELRSTVEHLQRERNNLSSQLASVQEELRDREGQLKNLEADCFQSYIPELEKLRQTNQESNLRIAALVKVVQGQEDSLTEQDKSALATVPLFPSLAHKTPGATRSLTKTQVRLGAQSGPSGLLSFGQSGVPAGSISPHFTGSAFHLIGSSSVAAATGSLTSGGIGLPIQNTESILFGRLLQEKETMLQQQLHELTRLRFQNSEMEVKVKSLQRDLDAKTSQLTAMEVAQSTAGITGLVDWQSQLAGMPITQAELATLRKANTEMREKLMQLQSSLQERENELIRVQHKQTSENTLEIERLKLELAKLKEERESIERTLRLETSRASSELARMNTTASAVESKLLEREDKIKLLEFERTKLNSDLEGLQSKYHAVLGQLTEKSDKLQQMEQDCEKKHTFEIKRLTKEIEELNHRVNYLHKTLQEREAKLEKQETELVSFSLVKRYNLRLN</sequence>
<keyword evidence="2" id="KW-0963">Cytoplasm</keyword>
<keyword evidence="4" id="KW-0770">Synapse</keyword>
<keyword evidence="12" id="KW-1185">Reference proteome</keyword>
<dbReference type="Proteomes" id="UP000278807">
    <property type="component" value="Unassembled WGS sequence"/>
</dbReference>
<evidence type="ECO:0000256" key="6">
    <source>
        <dbReference type="ARBA" id="ARBA00023212"/>
    </source>
</evidence>
<name>A0A158QH78_RODNA</name>
<evidence type="ECO:0000256" key="4">
    <source>
        <dbReference type="ARBA" id="ARBA00023018"/>
    </source>
</evidence>
<dbReference type="InterPro" id="IPR019323">
    <property type="entry name" value="ELKS/CAST"/>
</dbReference>
<dbReference type="GO" id="GO:0048788">
    <property type="term" value="C:cytoskeleton of presynaptic active zone"/>
    <property type="evidence" value="ECO:0007669"/>
    <property type="project" value="TreeGrafter"/>
</dbReference>
<feature type="coiled-coil region" evidence="9">
    <location>
        <begin position="612"/>
        <end position="639"/>
    </location>
</feature>
<dbReference type="Pfam" id="PF10174">
    <property type="entry name" value="Cast"/>
    <property type="match status" value="1"/>
</dbReference>
<feature type="coiled-coil region" evidence="9">
    <location>
        <begin position="768"/>
        <end position="838"/>
    </location>
</feature>
<feature type="coiled-coil region" evidence="9">
    <location>
        <begin position="672"/>
        <end position="742"/>
    </location>
</feature>
<evidence type="ECO:0000256" key="3">
    <source>
        <dbReference type="ARBA" id="ARBA00022553"/>
    </source>
</evidence>
<keyword evidence="7" id="KW-0966">Cell projection</keyword>
<feature type="region of interest" description="Disordered" evidence="10">
    <location>
        <begin position="178"/>
        <end position="200"/>
    </location>
</feature>
<comment type="subcellular location">
    <subcellularLocation>
        <location evidence="1">Cytoplasm</location>
        <location evidence="1">Cytoskeleton</location>
    </subcellularLocation>
    <subcellularLocation>
        <location evidence="8">Presynapse</location>
    </subcellularLocation>
</comment>
<dbReference type="GO" id="GO:0007274">
    <property type="term" value="P:neuromuscular synaptic transmission"/>
    <property type="evidence" value="ECO:0007669"/>
    <property type="project" value="TreeGrafter"/>
</dbReference>
<accession>A0A158QH78</accession>
<keyword evidence="3" id="KW-0597">Phosphoprotein</keyword>
<evidence type="ECO:0000313" key="11">
    <source>
        <dbReference type="EMBL" id="VDN97545.1"/>
    </source>
</evidence>
<reference evidence="11 12" key="2">
    <citation type="submission" date="2018-11" db="EMBL/GenBank/DDBJ databases">
        <authorList>
            <consortium name="Pathogen Informatics"/>
        </authorList>
    </citation>
    <scope>NUCLEOTIDE SEQUENCE [LARGE SCALE GENOMIC DNA]</scope>
</reference>
<evidence type="ECO:0000313" key="13">
    <source>
        <dbReference type="WBParaSite" id="HNAJ_0000168701-mRNA-1"/>
    </source>
</evidence>
<dbReference type="Gene3D" id="1.10.287.1490">
    <property type="match status" value="2"/>
</dbReference>
<dbReference type="OrthoDB" id="2019763at2759"/>
<dbReference type="PANTHER" id="PTHR18861">
    <property type="entry name" value="ELKS/RAB6-INTERACTING/CAST PROTEIN"/>
    <property type="match status" value="1"/>
</dbReference>
<protein>
    <submittedName>
        <fullName evidence="13">Cnn_1N domain-containing protein</fullName>
    </submittedName>
</protein>
<dbReference type="GO" id="GO:0048167">
    <property type="term" value="P:regulation of synaptic plasticity"/>
    <property type="evidence" value="ECO:0007669"/>
    <property type="project" value="TreeGrafter"/>
</dbReference>
<keyword evidence="6" id="KW-0206">Cytoskeleton</keyword>
<proteinExistence type="predicted"/>
<keyword evidence="5 9" id="KW-0175">Coiled coil</keyword>
<dbReference type="GO" id="GO:0098882">
    <property type="term" value="F:structural constituent of presynaptic active zone"/>
    <property type="evidence" value="ECO:0007669"/>
    <property type="project" value="TreeGrafter"/>
</dbReference>
<evidence type="ECO:0000313" key="12">
    <source>
        <dbReference type="Proteomes" id="UP000278807"/>
    </source>
</evidence>
<dbReference type="STRING" id="102285.A0A158QH78"/>
<dbReference type="GO" id="GO:0030424">
    <property type="term" value="C:axon"/>
    <property type="evidence" value="ECO:0007669"/>
    <property type="project" value="UniProtKB-SubCell"/>
</dbReference>
<evidence type="ECO:0000256" key="7">
    <source>
        <dbReference type="ARBA" id="ARBA00023273"/>
    </source>
</evidence>
<evidence type="ECO:0000256" key="5">
    <source>
        <dbReference type="ARBA" id="ARBA00023054"/>
    </source>
</evidence>
<evidence type="ECO:0000256" key="8">
    <source>
        <dbReference type="ARBA" id="ARBA00034106"/>
    </source>
</evidence>
<organism evidence="13">
    <name type="scientific">Rodentolepis nana</name>
    <name type="common">Dwarf tapeworm</name>
    <name type="synonym">Hymenolepis nana</name>
    <dbReference type="NCBI Taxonomy" id="102285"/>
    <lineage>
        <taxon>Eukaryota</taxon>
        <taxon>Metazoa</taxon>
        <taxon>Spiralia</taxon>
        <taxon>Lophotrochozoa</taxon>
        <taxon>Platyhelminthes</taxon>
        <taxon>Cestoda</taxon>
        <taxon>Eucestoda</taxon>
        <taxon>Cyclophyllidea</taxon>
        <taxon>Hymenolepididae</taxon>
        <taxon>Rodentolepis</taxon>
    </lineage>
</organism>
<dbReference type="EMBL" id="UZAE01000690">
    <property type="protein sequence ID" value="VDN97545.1"/>
    <property type="molecule type" value="Genomic_DNA"/>
</dbReference>